<accession>A0A369QF35</accession>
<evidence type="ECO:0000313" key="3">
    <source>
        <dbReference type="Proteomes" id="UP000253919"/>
    </source>
</evidence>
<reference evidence="2 3" key="1">
    <citation type="submission" date="2018-04" db="EMBL/GenBank/DDBJ databases">
        <title>Adhaeribacter sp. HMF7616 genome sequencing and assembly.</title>
        <authorList>
            <person name="Kang H."/>
            <person name="Kang J."/>
            <person name="Cha I."/>
            <person name="Kim H."/>
            <person name="Joh K."/>
        </authorList>
    </citation>
    <scope>NUCLEOTIDE SEQUENCE [LARGE SCALE GENOMIC DNA]</scope>
    <source>
        <strain evidence="2 3">HMF7616</strain>
    </source>
</reference>
<dbReference type="Proteomes" id="UP000253919">
    <property type="component" value="Unassembled WGS sequence"/>
</dbReference>
<comment type="caution">
    <text evidence="2">The sequence shown here is derived from an EMBL/GenBank/DDBJ whole genome shotgun (WGS) entry which is preliminary data.</text>
</comment>
<proteinExistence type="predicted"/>
<feature type="region of interest" description="Disordered" evidence="1">
    <location>
        <begin position="49"/>
        <end position="70"/>
    </location>
</feature>
<keyword evidence="3" id="KW-1185">Reference proteome</keyword>
<dbReference type="RefSeq" id="WP_115372652.1">
    <property type="nucleotide sequence ID" value="NZ_QASA01000001.1"/>
</dbReference>
<sequence length="110" mass="11968">MSKKKKKGKSRKKLTKQLTKQLKRAIKVHGTELALGFVTGLITKLIADKTEKPKKARKSKAIKTEEQPTLATTMEETAKAVVNKVKATVVPKASVAKKEPVTPSSSETNA</sequence>
<dbReference type="AlphaFoldDB" id="A0A369QF35"/>
<name>A0A369QF35_9BACT</name>
<dbReference type="EMBL" id="QASA01000001">
    <property type="protein sequence ID" value="RDC63324.1"/>
    <property type="molecule type" value="Genomic_DNA"/>
</dbReference>
<organism evidence="2 3">
    <name type="scientific">Adhaeribacter pallidiroseus</name>
    <dbReference type="NCBI Taxonomy" id="2072847"/>
    <lineage>
        <taxon>Bacteria</taxon>
        <taxon>Pseudomonadati</taxon>
        <taxon>Bacteroidota</taxon>
        <taxon>Cytophagia</taxon>
        <taxon>Cytophagales</taxon>
        <taxon>Hymenobacteraceae</taxon>
        <taxon>Adhaeribacter</taxon>
    </lineage>
</organism>
<gene>
    <name evidence="2" type="ORF">AHMF7616_01926</name>
</gene>
<evidence type="ECO:0000256" key="1">
    <source>
        <dbReference type="SAM" id="MobiDB-lite"/>
    </source>
</evidence>
<evidence type="ECO:0000313" key="2">
    <source>
        <dbReference type="EMBL" id="RDC63324.1"/>
    </source>
</evidence>
<protein>
    <submittedName>
        <fullName evidence="2">Uncharacterized protein</fullName>
    </submittedName>
</protein>